<evidence type="ECO:0000256" key="1">
    <source>
        <dbReference type="ARBA" id="ARBA00022490"/>
    </source>
</evidence>
<dbReference type="Pfam" id="PF00072">
    <property type="entry name" value="Response_reg"/>
    <property type="match status" value="1"/>
</dbReference>
<dbReference type="GO" id="GO:0008168">
    <property type="term" value="F:methyltransferase activity"/>
    <property type="evidence" value="ECO:0007669"/>
    <property type="project" value="UniProtKB-KW"/>
</dbReference>
<accession>A0A7C5KC29</accession>
<dbReference type="PIRSF" id="PIRSF000876">
    <property type="entry name" value="RR_chemtxs_CheB"/>
    <property type="match status" value="1"/>
</dbReference>
<dbReference type="EC" id="3.5.1.44" evidence="5"/>
<protein>
    <recommendedName>
        <fullName evidence="5">Protein-glutamate methylesterase/protein-glutamine glutaminase</fullName>
        <ecNumber evidence="5">3.1.1.61</ecNumber>
        <ecNumber evidence="5">3.5.1.44</ecNumber>
    </recommendedName>
</protein>
<dbReference type="CDD" id="cd16432">
    <property type="entry name" value="CheB_Rec"/>
    <property type="match status" value="1"/>
</dbReference>
<keyword evidence="10" id="KW-0489">Methyltransferase</keyword>
<keyword evidence="3 5" id="KW-0378">Hydrolase</keyword>
<comment type="domain">
    <text evidence="5">Contains a C-terminal catalytic domain, and an N-terminal region which modulates catalytic activity.</text>
</comment>
<keyword evidence="2 5" id="KW-0145">Chemotaxis</keyword>
<dbReference type="PROSITE" id="PS50122">
    <property type="entry name" value="CHEB"/>
    <property type="match status" value="1"/>
</dbReference>
<dbReference type="Gene3D" id="3.40.50.180">
    <property type="entry name" value="Methylesterase CheB, C-terminal domain"/>
    <property type="match status" value="1"/>
</dbReference>
<dbReference type="InterPro" id="IPR008248">
    <property type="entry name" value="CheB-like"/>
</dbReference>
<sequence length="345" mass="37533">MSRIRLFLVEDSLVIRSILKRMLLEETDIEVVGEASKVKDAIDGINSLNPDVVTLDVILQDGSGLDVLKKFSDSKIPFIMLSSLTTEGAQVTIDALNYGAFDYVAKINPPLGIVSIKEELLKKIRAAYLVKGKIRVKSCIECLPSKKVIAKVEKRVANKAVAIIASTGAPPQIRKVVSELDPVFDASLIIVQHMPVGFTKLFADSLNTISPFSIVEAEDGQMLLTNTGIVAKGGYHLRVKSDKSIYLDDKTQAYYGLRPAGDMTLETLAPLFKEKLLVVIMTGMGSDGTNGAKVVKTFGGKVYAEDESSCVVYGMPGAIIRSNLQDRIVSLSDIPNAIMEFVKNY</sequence>
<comment type="catalytic activity">
    <reaction evidence="4 5">
        <text>[protein]-L-glutamate 5-O-methyl ester + H2O = L-glutamyl-[protein] + methanol + H(+)</text>
        <dbReference type="Rhea" id="RHEA:23236"/>
        <dbReference type="Rhea" id="RHEA-COMP:10208"/>
        <dbReference type="Rhea" id="RHEA-COMP:10311"/>
        <dbReference type="ChEBI" id="CHEBI:15377"/>
        <dbReference type="ChEBI" id="CHEBI:15378"/>
        <dbReference type="ChEBI" id="CHEBI:17790"/>
        <dbReference type="ChEBI" id="CHEBI:29973"/>
        <dbReference type="ChEBI" id="CHEBI:82795"/>
        <dbReference type="EC" id="3.1.1.61"/>
    </reaction>
</comment>
<dbReference type="InterPro" id="IPR035909">
    <property type="entry name" value="CheB_C"/>
</dbReference>
<evidence type="ECO:0000256" key="7">
    <source>
        <dbReference type="PROSITE-ProRule" id="PRU00169"/>
    </source>
</evidence>
<proteinExistence type="inferred from homology"/>
<reference evidence="10" key="1">
    <citation type="journal article" date="2020" name="mSystems">
        <title>Genome- and Community-Level Interaction Insights into Carbon Utilization and Element Cycling Functions of Hydrothermarchaeota in Hydrothermal Sediment.</title>
        <authorList>
            <person name="Zhou Z."/>
            <person name="Liu Y."/>
            <person name="Xu W."/>
            <person name="Pan J."/>
            <person name="Luo Z.H."/>
            <person name="Li M."/>
        </authorList>
    </citation>
    <scope>NUCLEOTIDE SEQUENCE [LARGE SCALE GENOMIC DNA]</scope>
    <source>
        <strain evidence="10">SpSt-1019</strain>
    </source>
</reference>
<dbReference type="GO" id="GO:0000156">
    <property type="term" value="F:phosphorelay response regulator activity"/>
    <property type="evidence" value="ECO:0007669"/>
    <property type="project" value="InterPro"/>
</dbReference>
<keyword evidence="5 7" id="KW-0597">Phosphoprotein</keyword>
<dbReference type="CDD" id="cd17541">
    <property type="entry name" value="REC_CheB-like"/>
    <property type="match status" value="1"/>
</dbReference>
<dbReference type="SUPFAM" id="SSF52172">
    <property type="entry name" value="CheY-like"/>
    <property type="match status" value="1"/>
</dbReference>
<comment type="PTM">
    <text evidence="5">Phosphorylated by CheA. Phosphorylation of the N-terminal regulatory domain activates the methylesterase activity.</text>
</comment>
<comment type="similarity">
    <text evidence="5">Belongs to the CheB family.</text>
</comment>
<feature type="active site" evidence="5 6">
    <location>
        <position position="193"/>
    </location>
</feature>
<dbReference type="AlphaFoldDB" id="A0A7C5KC29"/>
<comment type="caution">
    <text evidence="10">The sequence shown here is derived from an EMBL/GenBank/DDBJ whole genome shotgun (WGS) entry which is preliminary data.</text>
</comment>
<dbReference type="GO" id="GO:0008984">
    <property type="term" value="F:protein-glutamate methylesterase activity"/>
    <property type="evidence" value="ECO:0007669"/>
    <property type="project" value="UniProtKB-UniRule"/>
</dbReference>
<feature type="domain" description="Response regulatory" evidence="8">
    <location>
        <begin position="5"/>
        <end position="121"/>
    </location>
</feature>
<evidence type="ECO:0000259" key="8">
    <source>
        <dbReference type="PROSITE" id="PS50110"/>
    </source>
</evidence>
<evidence type="ECO:0000256" key="3">
    <source>
        <dbReference type="ARBA" id="ARBA00022801"/>
    </source>
</evidence>
<comment type="subcellular location">
    <subcellularLocation>
        <location evidence="5">Cytoplasm</location>
    </subcellularLocation>
</comment>
<dbReference type="PANTHER" id="PTHR42872">
    <property type="entry name" value="PROTEIN-GLUTAMATE METHYLESTERASE/PROTEIN-GLUTAMINE GLUTAMINASE"/>
    <property type="match status" value="1"/>
</dbReference>
<dbReference type="PANTHER" id="PTHR42872:SF6">
    <property type="entry name" value="PROTEIN-GLUTAMATE METHYLESTERASE_PROTEIN-GLUTAMINE GLUTAMINASE"/>
    <property type="match status" value="1"/>
</dbReference>
<dbReference type="SMART" id="SM00448">
    <property type="entry name" value="REC"/>
    <property type="match status" value="1"/>
</dbReference>
<name>A0A7C5KC29_9BACT</name>
<feature type="active site" evidence="5 6">
    <location>
        <position position="287"/>
    </location>
</feature>
<dbReference type="Pfam" id="PF01339">
    <property type="entry name" value="CheB_methylest"/>
    <property type="match status" value="1"/>
</dbReference>
<organism evidence="10">
    <name type="scientific">Thermodesulfobium narugense</name>
    <dbReference type="NCBI Taxonomy" id="184064"/>
    <lineage>
        <taxon>Bacteria</taxon>
        <taxon>Pseudomonadati</taxon>
        <taxon>Thermodesulfobiota</taxon>
        <taxon>Thermodesulfobiia</taxon>
        <taxon>Thermodesulfobiales</taxon>
        <taxon>Thermodesulfobiaceae</taxon>
        <taxon>Thermodesulfobium</taxon>
    </lineage>
</organism>
<dbReference type="InterPro" id="IPR000673">
    <property type="entry name" value="Sig_transdc_resp-reg_Me-estase"/>
</dbReference>
<dbReference type="HAMAP" id="MF_00099">
    <property type="entry name" value="CheB_chemtxs"/>
    <property type="match status" value="1"/>
</dbReference>
<keyword evidence="1 5" id="KW-0963">Cytoplasm</keyword>
<dbReference type="GO" id="GO:0005737">
    <property type="term" value="C:cytoplasm"/>
    <property type="evidence" value="ECO:0007669"/>
    <property type="project" value="UniProtKB-SubCell"/>
</dbReference>
<gene>
    <name evidence="5 10" type="primary">cheB</name>
    <name evidence="10" type="ORF">ENL70_06120</name>
</gene>
<evidence type="ECO:0000256" key="2">
    <source>
        <dbReference type="ARBA" id="ARBA00022500"/>
    </source>
</evidence>
<evidence type="ECO:0000256" key="4">
    <source>
        <dbReference type="ARBA" id="ARBA00048267"/>
    </source>
</evidence>
<dbReference type="InterPro" id="IPR011006">
    <property type="entry name" value="CheY-like_superfamily"/>
</dbReference>
<evidence type="ECO:0000259" key="9">
    <source>
        <dbReference type="PROSITE" id="PS50122"/>
    </source>
</evidence>
<feature type="modified residue" description="4-aspartylphosphate" evidence="5 7">
    <location>
        <position position="56"/>
    </location>
</feature>
<evidence type="ECO:0000313" key="10">
    <source>
        <dbReference type="EMBL" id="HHI66104.1"/>
    </source>
</evidence>
<dbReference type="GO" id="GO:0032259">
    <property type="term" value="P:methylation"/>
    <property type="evidence" value="ECO:0007669"/>
    <property type="project" value="UniProtKB-KW"/>
</dbReference>
<dbReference type="EC" id="3.1.1.61" evidence="5"/>
<comment type="catalytic activity">
    <reaction evidence="5">
        <text>L-glutaminyl-[protein] + H2O = L-glutamyl-[protein] + NH4(+)</text>
        <dbReference type="Rhea" id="RHEA:16441"/>
        <dbReference type="Rhea" id="RHEA-COMP:10207"/>
        <dbReference type="Rhea" id="RHEA-COMP:10208"/>
        <dbReference type="ChEBI" id="CHEBI:15377"/>
        <dbReference type="ChEBI" id="CHEBI:28938"/>
        <dbReference type="ChEBI" id="CHEBI:29973"/>
        <dbReference type="ChEBI" id="CHEBI:30011"/>
        <dbReference type="EC" id="3.5.1.44"/>
    </reaction>
</comment>
<dbReference type="GO" id="GO:0006935">
    <property type="term" value="P:chemotaxis"/>
    <property type="evidence" value="ECO:0007669"/>
    <property type="project" value="UniProtKB-UniRule"/>
</dbReference>
<feature type="active site" evidence="5 6">
    <location>
        <position position="166"/>
    </location>
</feature>
<dbReference type="PROSITE" id="PS50110">
    <property type="entry name" value="RESPONSE_REGULATORY"/>
    <property type="match status" value="1"/>
</dbReference>
<dbReference type="InterPro" id="IPR001789">
    <property type="entry name" value="Sig_transdc_resp-reg_receiver"/>
</dbReference>
<keyword evidence="10" id="KW-0808">Transferase</keyword>
<dbReference type="EMBL" id="DRUY01000205">
    <property type="protein sequence ID" value="HHI66104.1"/>
    <property type="molecule type" value="Genomic_DNA"/>
</dbReference>
<dbReference type="NCBIfam" id="NF001965">
    <property type="entry name" value="PRK00742.1"/>
    <property type="match status" value="1"/>
</dbReference>
<dbReference type="Gene3D" id="3.40.50.2300">
    <property type="match status" value="1"/>
</dbReference>
<dbReference type="SUPFAM" id="SSF52738">
    <property type="entry name" value="Methylesterase CheB, C-terminal domain"/>
    <property type="match status" value="1"/>
</dbReference>
<evidence type="ECO:0000256" key="6">
    <source>
        <dbReference type="PROSITE-ProRule" id="PRU00050"/>
    </source>
</evidence>
<evidence type="ECO:0000256" key="5">
    <source>
        <dbReference type="HAMAP-Rule" id="MF_00099"/>
    </source>
</evidence>
<comment type="function">
    <text evidence="5">Involved in chemotaxis. Part of a chemotaxis signal transduction system that modulates chemotaxis in response to various stimuli. Catalyzes the demethylation of specific methylglutamate residues introduced into the chemoreceptors (methyl-accepting chemotaxis proteins or MCP) by CheR. Also mediates the irreversible deamidation of specific glutamine residues to glutamic acid.</text>
</comment>
<dbReference type="GO" id="GO:0050568">
    <property type="term" value="F:protein-glutamine glutaminase activity"/>
    <property type="evidence" value="ECO:0007669"/>
    <property type="project" value="UniProtKB-UniRule"/>
</dbReference>
<feature type="domain" description="CheB-type methylesterase" evidence="9">
    <location>
        <begin position="154"/>
        <end position="345"/>
    </location>
</feature>